<reference evidence="1 2" key="1">
    <citation type="journal article" date="2016" name="Nat. Commun.">
        <title>Thousands of microbial genomes shed light on interconnected biogeochemical processes in an aquifer system.</title>
        <authorList>
            <person name="Anantharaman K."/>
            <person name="Brown C.T."/>
            <person name="Hug L.A."/>
            <person name="Sharon I."/>
            <person name="Castelle C.J."/>
            <person name="Probst A.J."/>
            <person name="Thomas B.C."/>
            <person name="Singh A."/>
            <person name="Wilkins M.J."/>
            <person name="Karaoz U."/>
            <person name="Brodie E.L."/>
            <person name="Williams K.H."/>
            <person name="Hubbard S.S."/>
            <person name="Banfield J.F."/>
        </authorList>
    </citation>
    <scope>NUCLEOTIDE SEQUENCE [LARGE SCALE GENOMIC DNA]</scope>
</reference>
<protein>
    <submittedName>
        <fullName evidence="1">Uncharacterized protein</fullName>
    </submittedName>
</protein>
<dbReference type="EMBL" id="MFLA01000001">
    <property type="protein sequence ID" value="OGG60823.1"/>
    <property type="molecule type" value="Genomic_DNA"/>
</dbReference>
<proteinExistence type="predicted"/>
<dbReference type="Proteomes" id="UP000176377">
    <property type="component" value="Unassembled WGS sequence"/>
</dbReference>
<organism evidence="1 2">
    <name type="scientific">Candidatus Kaiserbacteria bacterium RIFCSPHIGHO2_01_FULL_56_24</name>
    <dbReference type="NCBI Taxonomy" id="1798487"/>
    <lineage>
        <taxon>Bacteria</taxon>
        <taxon>Candidatus Kaiseribacteriota</taxon>
    </lineage>
</organism>
<gene>
    <name evidence="1" type="ORF">A2765_01805</name>
</gene>
<evidence type="ECO:0000313" key="1">
    <source>
        <dbReference type="EMBL" id="OGG60823.1"/>
    </source>
</evidence>
<evidence type="ECO:0000313" key="2">
    <source>
        <dbReference type="Proteomes" id="UP000176377"/>
    </source>
</evidence>
<accession>A0A1F6DHD3</accession>
<comment type="caution">
    <text evidence="1">The sequence shown here is derived from an EMBL/GenBank/DDBJ whole genome shotgun (WGS) entry which is preliminary data.</text>
</comment>
<dbReference type="AlphaFoldDB" id="A0A1F6DHD3"/>
<sequence>MSILTQALLQIVCRDDRNGSDVFSWRYKMIRDRPDRLARFPIGWNAEGIGLIGPAEIVKWRSSKAPGGGGIGGYPLRGIAGGEQVVI</sequence>
<name>A0A1F6DHD3_9BACT</name>